<dbReference type="GO" id="GO:0005525">
    <property type="term" value="F:GTP binding"/>
    <property type="evidence" value="ECO:0007669"/>
    <property type="project" value="UniProtKB-KW"/>
</dbReference>
<dbReference type="eggNOG" id="KOG0316">
    <property type="taxonomic scope" value="Eukaryota"/>
</dbReference>
<dbReference type="InterPro" id="IPR030379">
    <property type="entry name" value="G_SEPTIN_dom"/>
</dbReference>
<accession>K9FRB9</accession>
<protein>
    <recommendedName>
        <fullName evidence="8">Septin-type G domain-containing protein</fullName>
    </recommendedName>
</protein>
<organism evidence="9 10">
    <name type="scientific">Penicillium digitatum (strain PHI26 / CECT 20796)</name>
    <name type="common">Green mold</name>
    <dbReference type="NCBI Taxonomy" id="1170229"/>
    <lineage>
        <taxon>Eukaryota</taxon>
        <taxon>Fungi</taxon>
        <taxon>Dikarya</taxon>
        <taxon>Ascomycota</taxon>
        <taxon>Pezizomycotina</taxon>
        <taxon>Eurotiomycetes</taxon>
        <taxon>Eurotiomycetidae</taxon>
        <taxon>Eurotiales</taxon>
        <taxon>Aspergillaceae</taxon>
        <taxon>Penicillium</taxon>
    </lineage>
</organism>
<dbReference type="PANTHER" id="PTHR18884">
    <property type="entry name" value="SEPTIN"/>
    <property type="match status" value="1"/>
</dbReference>
<evidence type="ECO:0000259" key="8">
    <source>
        <dbReference type="PROSITE" id="PS51719"/>
    </source>
</evidence>
<dbReference type="InterPro" id="IPR027417">
    <property type="entry name" value="P-loop_NTPase"/>
</dbReference>
<gene>
    <name evidence="9" type="ORF">PDIG_54050</name>
</gene>
<dbReference type="PROSITE" id="PS51719">
    <property type="entry name" value="G_SEPTIN"/>
    <property type="match status" value="1"/>
</dbReference>
<keyword evidence="10" id="KW-1185">Reference proteome</keyword>
<dbReference type="InterPro" id="IPR015943">
    <property type="entry name" value="WD40/YVTN_repeat-like_dom_sf"/>
</dbReference>
<keyword evidence="7" id="KW-0175">Coiled coil</keyword>
<proteinExistence type="inferred from homology"/>
<evidence type="ECO:0000313" key="10">
    <source>
        <dbReference type="Proteomes" id="UP000009882"/>
    </source>
</evidence>
<dbReference type="InterPro" id="IPR016491">
    <property type="entry name" value="Septin"/>
</dbReference>
<evidence type="ECO:0000256" key="3">
    <source>
        <dbReference type="ARBA" id="ARBA00022741"/>
    </source>
</evidence>
<keyword evidence="3 6" id="KW-0547">Nucleotide-binding</keyword>
<dbReference type="CDD" id="cd01850">
    <property type="entry name" value="CDC_Septin"/>
    <property type="match status" value="1"/>
</dbReference>
<dbReference type="Gene3D" id="2.130.10.10">
    <property type="entry name" value="YVTN repeat-like/Quinoprotein amine dehydrogenase"/>
    <property type="match status" value="2"/>
</dbReference>
<keyword evidence="1 5" id="KW-0853">WD repeat</keyword>
<feature type="repeat" description="WD" evidence="5">
    <location>
        <begin position="555"/>
        <end position="596"/>
    </location>
</feature>
<evidence type="ECO:0000256" key="7">
    <source>
        <dbReference type="SAM" id="Coils"/>
    </source>
</evidence>
<dbReference type="HOGENOM" id="CLU_022673_0_0_1"/>
<feature type="repeat" description="WD" evidence="5">
    <location>
        <begin position="414"/>
        <end position="445"/>
    </location>
</feature>
<dbReference type="CDD" id="cd00200">
    <property type="entry name" value="WD40"/>
    <property type="match status" value="1"/>
</dbReference>
<evidence type="ECO:0000256" key="5">
    <source>
        <dbReference type="PROSITE-ProRule" id="PRU00221"/>
    </source>
</evidence>
<dbReference type="Pfam" id="PF00400">
    <property type="entry name" value="WD40"/>
    <property type="match status" value="5"/>
</dbReference>
<feature type="repeat" description="WD" evidence="5">
    <location>
        <begin position="510"/>
        <end position="552"/>
    </location>
</feature>
<dbReference type="Gene3D" id="3.40.50.300">
    <property type="entry name" value="P-loop containing nucleotide triphosphate hydrolases"/>
    <property type="match status" value="1"/>
</dbReference>
<dbReference type="PROSITE" id="PS50294">
    <property type="entry name" value="WD_REPEATS_REGION"/>
    <property type="match status" value="2"/>
</dbReference>
<dbReference type="PROSITE" id="PS50082">
    <property type="entry name" value="WD_REPEATS_2"/>
    <property type="match status" value="4"/>
</dbReference>
<feature type="domain" description="Septin-type G" evidence="8">
    <location>
        <begin position="26"/>
        <end position="299"/>
    </location>
</feature>
<dbReference type="Proteomes" id="UP000009882">
    <property type="component" value="Unassembled WGS sequence"/>
</dbReference>
<dbReference type="eggNOG" id="KOG2655">
    <property type="taxonomic scope" value="Eukaryota"/>
</dbReference>
<dbReference type="SUPFAM" id="SSF50978">
    <property type="entry name" value="WD40 repeat-like"/>
    <property type="match status" value="1"/>
</dbReference>
<dbReference type="InterPro" id="IPR019775">
    <property type="entry name" value="WD40_repeat_CS"/>
</dbReference>
<dbReference type="GO" id="GO:0005938">
    <property type="term" value="C:cell cortex"/>
    <property type="evidence" value="ECO:0007669"/>
    <property type="project" value="UniProtKB-ARBA"/>
</dbReference>
<dbReference type="Pfam" id="PF00735">
    <property type="entry name" value="Septin"/>
    <property type="match status" value="1"/>
</dbReference>
<dbReference type="STRING" id="1170229.K9FRB9"/>
<dbReference type="SUPFAM" id="SSF52540">
    <property type="entry name" value="P-loop containing nucleoside triphosphate hydrolases"/>
    <property type="match status" value="1"/>
</dbReference>
<dbReference type="SMART" id="SM00320">
    <property type="entry name" value="WD40"/>
    <property type="match status" value="6"/>
</dbReference>
<reference evidence="10" key="1">
    <citation type="journal article" date="2012" name="BMC Genomics">
        <title>Genome sequence of the necrotrophic fungus Penicillium digitatum, the main postharvest pathogen of citrus.</title>
        <authorList>
            <person name="Marcet-Houben M."/>
            <person name="Ballester A.-R."/>
            <person name="de la Fuente B."/>
            <person name="Harries E."/>
            <person name="Marcos J.F."/>
            <person name="Gonzalez-Candelas L."/>
            <person name="Gabaldon T."/>
        </authorList>
    </citation>
    <scope>NUCLEOTIDE SEQUENCE [LARGE SCALE GENOMIC DNA]</scope>
    <source>
        <strain evidence="10">PHI26 / CECT 20796</strain>
    </source>
</reference>
<evidence type="ECO:0000313" key="9">
    <source>
        <dbReference type="EMBL" id="EKV10917.1"/>
    </source>
</evidence>
<sequence length="733" mass="81222">MSTSETATPIGIANLPNQRHKIVAKRGAAFTIMVAGESGLGKTTFINTLFSTTIKNYADHKRRHQKQVDRTVEIEITKAELEEKFFKVRLTVIDTPGFGDYVNNRDSWQPIIEFLDDQHESYMLQEQQPRRTDKIDMRVHACLYFIRPTGHTLKPLDIEVMKRLSSRVNLIPVVAKADTLSHADLVRYKDRIRAVIEAQGIKIYTPPIEEDDEHAASHARSLMAAMPFSVIGSEKDVKANDGRVVKGRQYSWGVAEVENEDHCDFKKLRSILIRTHMLDLIHTTEELHYEAYRAQQMETRKFGEARPRKLDNPKFKEEEETLRKRFTEQVKVEEQRFRQWEQKLISERDRLNKDLEATHAAIKSLEQEIEVLQVELEVEAPSSIPHSLNSANSSLTNSTAMPRTIFPTRHIHTLKTHNGPVNAVTFSSSGGTYVLTGSSDRAVHLSRAVPNNSNSPATVETTTPIQKYEAHGYSVLDIAVAADNARFASVGGDRQVFLWDVEQGTTTKRWSGHNSRVEAVQFAGDGDSVVVTGSADTTINLWDTRSSSYKPIQTLTEATDTVSTLHVHMGSYSIASGSYDGHARVYDVRTGKTTVDVLAHPVTSVRCSSDGNALLASTLDGYIRLLDRMDGKLLNAFGGENTVANGIGKPQHSYRNAELRVRSGFAMGDAVVLSGSEQGTAGAAAFAWDVVKGEVIAAVPVGEKIKAVSCVAWNESVGDWAAGCSDGTVRVYG</sequence>
<dbReference type="FunCoup" id="K9FRB9">
    <property type="interactions" value="129"/>
</dbReference>
<keyword evidence="2" id="KW-0677">Repeat</keyword>
<evidence type="ECO:0000256" key="6">
    <source>
        <dbReference type="RuleBase" id="RU004560"/>
    </source>
</evidence>
<dbReference type="InterPro" id="IPR001680">
    <property type="entry name" value="WD40_rpt"/>
</dbReference>
<name>K9FRB9_PEND2</name>
<dbReference type="GO" id="GO:0032156">
    <property type="term" value="C:septin cytoskeleton"/>
    <property type="evidence" value="ECO:0007669"/>
    <property type="project" value="UniProtKB-ARBA"/>
</dbReference>
<dbReference type="InterPro" id="IPR036322">
    <property type="entry name" value="WD40_repeat_dom_sf"/>
</dbReference>
<evidence type="ECO:0000256" key="4">
    <source>
        <dbReference type="ARBA" id="ARBA00023134"/>
    </source>
</evidence>
<keyword evidence="4 6" id="KW-0342">GTP-binding</keyword>
<dbReference type="PROSITE" id="PS00678">
    <property type="entry name" value="WD_REPEATS_1"/>
    <property type="match status" value="1"/>
</dbReference>
<evidence type="ECO:0000256" key="1">
    <source>
        <dbReference type="ARBA" id="ARBA00022574"/>
    </source>
</evidence>
<feature type="repeat" description="WD" evidence="5">
    <location>
        <begin position="468"/>
        <end position="509"/>
    </location>
</feature>
<dbReference type="AlphaFoldDB" id="K9FRB9"/>
<dbReference type="OMA" id="HVHMGSY"/>
<feature type="coiled-coil region" evidence="7">
    <location>
        <begin position="316"/>
        <end position="375"/>
    </location>
</feature>
<dbReference type="FunFam" id="3.40.50.300:FF:000238">
    <property type="entry name" value="Cell division control 12"/>
    <property type="match status" value="1"/>
</dbReference>
<comment type="similarity">
    <text evidence="6">Belongs to the TRAFAC class TrmE-Era-EngA-EngB-Septin-like GTPase superfamily. Septin GTPase family.</text>
</comment>
<dbReference type="OrthoDB" id="416553at2759"/>
<comment type="caution">
    <text evidence="9">The sequence shown here is derived from an EMBL/GenBank/DDBJ whole genome shotgun (WGS) entry which is preliminary data.</text>
</comment>
<evidence type="ECO:0000256" key="2">
    <source>
        <dbReference type="ARBA" id="ARBA00022737"/>
    </source>
</evidence>
<dbReference type="InParanoid" id="K9FRB9"/>
<dbReference type="EMBL" id="AKCT01000216">
    <property type="protein sequence ID" value="EKV10917.1"/>
    <property type="molecule type" value="Genomic_DNA"/>
</dbReference>